<evidence type="ECO:0000313" key="2">
    <source>
        <dbReference type="Proteomes" id="UP000095552"/>
    </source>
</evidence>
<protein>
    <submittedName>
        <fullName evidence="1">Uncharacterized protein</fullName>
    </submittedName>
</protein>
<dbReference type="AlphaFoldDB" id="A0A1E5SXY9"/>
<evidence type="ECO:0000313" key="1">
    <source>
        <dbReference type="EMBL" id="OEK03994.1"/>
    </source>
</evidence>
<dbReference type="Proteomes" id="UP000095552">
    <property type="component" value="Unassembled WGS sequence"/>
</dbReference>
<gene>
    <name evidence="1" type="ORF">BFP71_10885</name>
</gene>
<name>A0A1E5SXY9_9BACT</name>
<reference evidence="1 2" key="1">
    <citation type="submission" date="2016-08" db="EMBL/GenBank/DDBJ databases">
        <title>Draft genome of Fabibacter sp. strain SK-8.</title>
        <authorList>
            <person name="Wong S.-K."/>
            <person name="Hamasaki K."/>
            <person name="Yoshizawa S."/>
        </authorList>
    </citation>
    <scope>NUCLEOTIDE SEQUENCE [LARGE SCALE GENOMIC DNA]</scope>
    <source>
        <strain evidence="1 2">SK-8</strain>
    </source>
</reference>
<sequence>MKEIDNPIHLVRVFLCLKFDKMLQHMKQIQSENLNQCYQSQYDFEFGGLHIIQKVDEMMT</sequence>
<accession>A0A1E5SXY9</accession>
<organism evidence="1 2">
    <name type="scientific">Roseivirga misakiensis</name>
    <dbReference type="NCBI Taxonomy" id="1563681"/>
    <lineage>
        <taxon>Bacteria</taxon>
        <taxon>Pseudomonadati</taxon>
        <taxon>Bacteroidota</taxon>
        <taxon>Cytophagia</taxon>
        <taxon>Cytophagales</taxon>
        <taxon>Roseivirgaceae</taxon>
        <taxon>Roseivirga</taxon>
    </lineage>
</organism>
<comment type="caution">
    <text evidence="1">The sequence shown here is derived from an EMBL/GenBank/DDBJ whole genome shotgun (WGS) entry which is preliminary data.</text>
</comment>
<keyword evidence="2" id="KW-1185">Reference proteome</keyword>
<dbReference type="EMBL" id="MDGQ01000005">
    <property type="protein sequence ID" value="OEK03994.1"/>
    <property type="molecule type" value="Genomic_DNA"/>
</dbReference>
<proteinExistence type="predicted"/>